<reference evidence="1 2" key="1">
    <citation type="journal article" date="2023" name="Insect Mol. Biol.">
        <title>Genome sequencing provides insights into the evolution of gene families encoding plant cell wall-degrading enzymes in longhorned beetles.</title>
        <authorList>
            <person name="Shin N.R."/>
            <person name="Okamura Y."/>
            <person name="Kirsch R."/>
            <person name="Pauchet Y."/>
        </authorList>
    </citation>
    <scope>NUCLEOTIDE SEQUENCE [LARGE SCALE GENOMIC DNA]</scope>
    <source>
        <strain evidence="1">EAD_L_NR</strain>
    </source>
</reference>
<comment type="caution">
    <text evidence="1">The sequence shown here is derived from an EMBL/GenBank/DDBJ whole genome shotgun (WGS) entry which is preliminary data.</text>
</comment>
<keyword evidence="2" id="KW-1185">Reference proteome</keyword>
<protein>
    <submittedName>
        <fullName evidence="1">Uncharacterized protein</fullName>
    </submittedName>
</protein>
<dbReference type="EMBL" id="JANEYG010000037">
    <property type="protein sequence ID" value="KAJ8916966.1"/>
    <property type="molecule type" value="Genomic_DNA"/>
</dbReference>
<dbReference type="Proteomes" id="UP001159042">
    <property type="component" value="Unassembled WGS sequence"/>
</dbReference>
<evidence type="ECO:0000313" key="2">
    <source>
        <dbReference type="Proteomes" id="UP001159042"/>
    </source>
</evidence>
<proteinExistence type="predicted"/>
<name>A0AAV8VRC5_9CUCU</name>
<sequence>MPHCKEIILSNIWRTCNKIRAAVFRLGIDLYDYFSNVDVHKLSVISDSDKAPFYEYSHTRFEGSISNNKRNVYHKSNVFNRELVGKQRVLERVISFLFNIALIEFSRFSLFLLAD</sequence>
<dbReference type="AlphaFoldDB" id="A0AAV8VRC5"/>
<evidence type="ECO:0000313" key="1">
    <source>
        <dbReference type="EMBL" id="KAJ8916966.1"/>
    </source>
</evidence>
<organism evidence="1 2">
    <name type="scientific">Exocentrus adspersus</name>
    <dbReference type="NCBI Taxonomy" id="1586481"/>
    <lineage>
        <taxon>Eukaryota</taxon>
        <taxon>Metazoa</taxon>
        <taxon>Ecdysozoa</taxon>
        <taxon>Arthropoda</taxon>
        <taxon>Hexapoda</taxon>
        <taxon>Insecta</taxon>
        <taxon>Pterygota</taxon>
        <taxon>Neoptera</taxon>
        <taxon>Endopterygota</taxon>
        <taxon>Coleoptera</taxon>
        <taxon>Polyphaga</taxon>
        <taxon>Cucujiformia</taxon>
        <taxon>Chrysomeloidea</taxon>
        <taxon>Cerambycidae</taxon>
        <taxon>Lamiinae</taxon>
        <taxon>Acanthocinini</taxon>
        <taxon>Exocentrus</taxon>
    </lineage>
</organism>
<accession>A0AAV8VRC5</accession>
<gene>
    <name evidence="1" type="ORF">NQ315_008366</name>
</gene>